<feature type="transmembrane region" description="Helical" evidence="1">
    <location>
        <begin position="130"/>
        <end position="150"/>
    </location>
</feature>
<feature type="transmembrane region" description="Helical" evidence="1">
    <location>
        <begin position="348"/>
        <end position="368"/>
    </location>
</feature>
<evidence type="ECO:0000313" key="4">
    <source>
        <dbReference type="Proteomes" id="UP000187209"/>
    </source>
</evidence>
<dbReference type="OrthoDB" id="6128189at2759"/>
<dbReference type="Gene3D" id="1.10.287.70">
    <property type="match status" value="1"/>
</dbReference>
<feature type="transmembrane region" description="Helical" evidence="1">
    <location>
        <begin position="319"/>
        <end position="336"/>
    </location>
</feature>
<keyword evidence="4" id="KW-1185">Reference proteome</keyword>
<keyword evidence="1" id="KW-1133">Transmembrane helix</keyword>
<dbReference type="SUPFAM" id="SSF81324">
    <property type="entry name" value="Voltage-gated potassium channels"/>
    <property type="match status" value="1"/>
</dbReference>
<gene>
    <name evidence="3" type="ORF">SteCoe_15741</name>
</gene>
<sequence>MANAKTNALDASRGKNIFHRNSVAAIRLIEDFVIKHTNIDIYSSSDSEGSVDDTISLKSNSASKKKELRVKTLQLKKTRCEDLEYKLKILDTTIAFLTISGVVLATQDFESNYSDNKEERYLQSNLTDKFRIYISLSTIISIILAVIRSITSYNLKRERKIFLEDKIKSYFFTSSFPLLVAEILLVSVHCPPYLDYEFEFKQLSGTLNVNFSSICLSIMTLRVILLLRLFLHYSRWATVDVQIICRENDANRPLSFALKAILKDMPQYLLLPCFAISTIALGVALQVYERPFNQDNIMSNTTNCGGISETVESTLDYTFLYNAEWLVLLTMTTVGFGDFYPRTHMGRFIAIISAIWGTFLISLMIIMFNNFVSFSRGEEKCYKLLKKITESRELREYAKKFIKASIEAFLYKKNHKLNSNDPLLAMRIAQINHYKKMYKEKVLDVKFRNNDIREVLIELNQSFSMDLEKLKKFVANAQEMENQLDTLIESQKKTLEILLSCSKFSRDVENMMVFSQGGLR</sequence>
<dbReference type="PANTHER" id="PTHR10153">
    <property type="entry name" value="SMALL CONDUCTANCE CALCIUM-ACTIVATED POTASSIUM CHANNEL"/>
    <property type="match status" value="1"/>
</dbReference>
<organism evidence="3 4">
    <name type="scientific">Stentor coeruleus</name>
    <dbReference type="NCBI Taxonomy" id="5963"/>
    <lineage>
        <taxon>Eukaryota</taxon>
        <taxon>Sar</taxon>
        <taxon>Alveolata</taxon>
        <taxon>Ciliophora</taxon>
        <taxon>Postciliodesmatophora</taxon>
        <taxon>Heterotrichea</taxon>
        <taxon>Heterotrichida</taxon>
        <taxon>Stentoridae</taxon>
        <taxon>Stentor</taxon>
    </lineage>
</organism>
<protein>
    <recommendedName>
        <fullName evidence="2">Potassium channel domain-containing protein</fullName>
    </recommendedName>
</protein>
<feature type="transmembrane region" description="Helical" evidence="1">
    <location>
        <begin position="268"/>
        <end position="288"/>
    </location>
</feature>
<name>A0A1R2C2T5_9CILI</name>
<reference evidence="3 4" key="1">
    <citation type="submission" date="2016-11" db="EMBL/GenBank/DDBJ databases">
        <title>The macronuclear genome of Stentor coeruleus: a giant cell with tiny introns.</title>
        <authorList>
            <person name="Slabodnick M."/>
            <person name="Ruby J.G."/>
            <person name="Reiff S.B."/>
            <person name="Swart E.C."/>
            <person name="Gosai S."/>
            <person name="Prabakaran S."/>
            <person name="Witkowska E."/>
            <person name="Larue G.E."/>
            <person name="Fisher S."/>
            <person name="Freeman R.M."/>
            <person name="Gunawardena J."/>
            <person name="Chu W."/>
            <person name="Stover N.A."/>
            <person name="Gregory B.D."/>
            <person name="Nowacki M."/>
            <person name="Derisi J."/>
            <person name="Roy S.W."/>
            <person name="Marshall W.F."/>
            <person name="Sood P."/>
        </authorList>
    </citation>
    <scope>NUCLEOTIDE SEQUENCE [LARGE SCALE GENOMIC DNA]</scope>
    <source>
        <strain evidence="3">WM001</strain>
    </source>
</reference>
<evidence type="ECO:0000256" key="1">
    <source>
        <dbReference type="SAM" id="Phobius"/>
    </source>
</evidence>
<feature type="transmembrane region" description="Helical" evidence="1">
    <location>
        <begin position="170"/>
        <end position="189"/>
    </location>
</feature>
<dbReference type="Proteomes" id="UP000187209">
    <property type="component" value="Unassembled WGS sequence"/>
</dbReference>
<keyword evidence="1" id="KW-0472">Membrane</keyword>
<feature type="transmembrane region" description="Helical" evidence="1">
    <location>
        <begin position="89"/>
        <end position="107"/>
    </location>
</feature>
<dbReference type="Pfam" id="PF07885">
    <property type="entry name" value="Ion_trans_2"/>
    <property type="match status" value="1"/>
</dbReference>
<dbReference type="GO" id="GO:0016020">
    <property type="term" value="C:membrane"/>
    <property type="evidence" value="ECO:0007669"/>
    <property type="project" value="InterPro"/>
</dbReference>
<accession>A0A1R2C2T5</accession>
<feature type="transmembrane region" description="Helical" evidence="1">
    <location>
        <begin position="209"/>
        <end position="231"/>
    </location>
</feature>
<evidence type="ECO:0000259" key="2">
    <source>
        <dbReference type="Pfam" id="PF07885"/>
    </source>
</evidence>
<dbReference type="AlphaFoldDB" id="A0A1R2C2T5"/>
<dbReference type="InterPro" id="IPR013099">
    <property type="entry name" value="K_chnl_dom"/>
</dbReference>
<dbReference type="InterPro" id="IPR015449">
    <property type="entry name" value="K_chnl_Ca-activ_SK"/>
</dbReference>
<keyword evidence="1" id="KW-0812">Transmembrane</keyword>
<dbReference type="GO" id="GO:0016286">
    <property type="term" value="F:small conductance calcium-activated potassium channel activity"/>
    <property type="evidence" value="ECO:0007669"/>
    <property type="project" value="InterPro"/>
</dbReference>
<evidence type="ECO:0000313" key="3">
    <source>
        <dbReference type="EMBL" id="OMJ83342.1"/>
    </source>
</evidence>
<proteinExistence type="predicted"/>
<feature type="domain" description="Potassium channel" evidence="2">
    <location>
        <begin position="322"/>
        <end position="371"/>
    </location>
</feature>
<comment type="caution">
    <text evidence="3">The sequence shown here is derived from an EMBL/GenBank/DDBJ whole genome shotgun (WGS) entry which is preliminary data.</text>
</comment>
<dbReference type="EMBL" id="MPUH01000307">
    <property type="protein sequence ID" value="OMJ83342.1"/>
    <property type="molecule type" value="Genomic_DNA"/>
</dbReference>